<evidence type="ECO:0000313" key="2">
    <source>
        <dbReference type="EMBL" id="GGX55159.1"/>
    </source>
</evidence>
<reference evidence="2" key="2">
    <citation type="submission" date="2020-09" db="EMBL/GenBank/DDBJ databases">
        <authorList>
            <person name="Sun Q."/>
            <person name="Kim S."/>
        </authorList>
    </citation>
    <scope>NUCLEOTIDE SEQUENCE</scope>
    <source>
        <strain evidence="2">KCTC 22169</strain>
    </source>
</reference>
<evidence type="ECO:0000256" key="1">
    <source>
        <dbReference type="SAM" id="Phobius"/>
    </source>
</evidence>
<keyword evidence="3" id="KW-1185">Reference proteome</keyword>
<feature type="transmembrane region" description="Helical" evidence="1">
    <location>
        <begin position="21"/>
        <end position="43"/>
    </location>
</feature>
<protein>
    <recommendedName>
        <fullName evidence="4">Type IV pilus assembly protein PilW</fullName>
    </recommendedName>
</protein>
<reference evidence="2" key="1">
    <citation type="journal article" date="2014" name="Int. J. Syst. Evol. Microbiol.">
        <title>Complete genome sequence of Corynebacterium casei LMG S-19264T (=DSM 44701T), isolated from a smear-ripened cheese.</title>
        <authorList>
            <consortium name="US DOE Joint Genome Institute (JGI-PGF)"/>
            <person name="Walter F."/>
            <person name="Albersmeier A."/>
            <person name="Kalinowski J."/>
            <person name="Ruckert C."/>
        </authorList>
    </citation>
    <scope>NUCLEOTIDE SEQUENCE</scope>
    <source>
        <strain evidence="2">KCTC 22169</strain>
    </source>
</reference>
<evidence type="ECO:0008006" key="4">
    <source>
        <dbReference type="Google" id="ProtNLM"/>
    </source>
</evidence>
<name>A0A918NBA8_9GAMM</name>
<dbReference type="RefSeq" id="WP_189609088.1">
    <property type="nucleotide sequence ID" value="NZ_BMXR01000005.1"/>
</dbReference>
<accession>A0A918NBA8</accession>
<gene>
    <name evidence="2" type="ORF">GCM10007392_23470</name>
</gene>
<dbReference type="InterPro" id="IPR032092">
    <property type="entry name" value="PilW"/>
</dbReference>
<dbReference type="Proteomes" id="UP000626148">
    <property type="component" value="Unassembled WGS sequence"/>
</dbReference>
<keyword evidence="1" id="KW-0812">Transmembrane</keyword>
<comment type="caution">
    <text evidence="2">The sequence shown here is derived from an EMBL/GenBank/DDBJ whole genome shotgun (WGS) entry which is preliminary data.</text>
</comment>
<organism evidence="2 3">
    <name type="scientific">Saccharospirillum salsuginis</name>
    <dbReference type="NCBI Taxonomy" id="418750"/>
    <lineage>
        <taxon>Bacteria</taxon>
        <taxon>Pseudomonadati</taxon>
        <taxon>Pseudomonadota</taxon>
        <taxon>Gammaproteobacteria</taxon>
        <taxon>Oceanospirillales</taxon>
        <taxon>Saccharospirillaceae</taxon>
        <taxon>Saccharospirillum</taxon>
    </lineage>
</organism>
<sequence>MKQNTYKYETSVRHVRSAGFTVVELLIALTLALVLMGGVVQVVTTSSSSYGQLVQQGRLQESAKLAMDYITREVRNVGFWGCNGQRIQIANALDKSKENYFDPNDALWGFKVGGTGQPTYASGGDPYEDAVSGSSVLVLRLLDIDSSLQVTGHQVSPQGTGGSAKLELSEEHGYDKGQVFTVVDSDCSNVGIFAQNNANINDTLSIIAHNPGSGQDVTNCTKALKGNFDCDDESGALYQPYSVGSHVYAVRSIAFVLKPVSSGSSINALHLVDLEATSGTNTQLVEGVKSLSIKYGLDTDSDGNVDLYVSDEKLNADSNLDWTMAIAMQVDVTTQGLESVGTLTFEEDFSTVIRLRNRGI</sequence>
<proteinExistence type="predicted"/>
<dbReference type="EMBL" id="BMXR01000005">
    <property type="protein sequence ID" value="GGX55159.1"/>
    <property type="molecule type" value="Genomic_DNA"/>
</dbReference>
<keyword evidence="1" id="KW-0472">Membrane</keyword>
<evidence type="ECO:0000313" key="3">
    <source>
        <dbReference type="Proteomes" id="UP000626148"/>
    </source>
</evidence>
<dbReference type="AlphaFoldDB" id="A0A918NBA8"/>
<dbReference type="Pfam" id="PF16074">
    <property type="entry name" value="PilW"/>
    <property type="match status" value="1"/>
</dbReference>
<dbReference type="GO" id="GO:0043683">
    <property type="term" value="P:type IV pilus assembly"/>
    <property type="evidence" value="ECO:0007669"/>
    <property type="project" value="InterPro"/>
</dbReference>
<keyword evidence="1" id="KW-1133">Transmembrane helix</keyword>